<protein>
    <submittedName>
        <fullName evidence="3">Uncharacterized protein</fullName>
    </submittedName>
</protein>
<name>A0AAG5CRH4_ANOAO</name>
<reference evidence="3" key="1">
    <citation type="submission" date="2024-04" db="UniProtKB">
        <authorList>
            <consortium name="EnsemblMetazoa"/>
        </authorList>
    </citation>
    <scope>IDENTIFICATION</scope>
    <source>
        <strain evidence="3">EBRO</strain>
    </source>
</reference>
<keyword evidence="2" id="KW-0732">Signal</keyword>
<accession>A0AAG5CRH4</accession>
<dbReference type="GO" id="GO:0007218">
    <property type="term" value="P:neuropeptide signaling pathway"/>
    <property type="evidence" value="ECO:0007669"/>
    <property type="project" value="InterPro"/>
</dbReference>
<dbReference type="Proteomes" id="UP000075880">
    <property type="component" value="Unassembled WGS sequence"/>
</dbReference>
<dbReference type="EnsemblMetazoa" id="ENSAATROPT001181">
    <property type="protein sequence ID" value="ENSAATROPP001129"/>
    <property type="gene ID" value="ENSAATROPG000941"/>
</dbReference>
<dbReference type="GO" id="GO:0005615">
    <property type="term" value="C:extracellular space"/>
    <property type="evidence" value="ECO:0007669"/>
    <property type="project" value="TreeGrafter"/>
</dbReference>
<sequence>MYRLSNQSKMHHLSTICLTLVVVSVLVQSANGKRGCAAFGHACYGGHGKRSSTSGSPAYPDGLDPSMMSLEVLPIPYSKLVLDKPRTMDPSVDGLRSSDAYGVDAPLLGHHADAKTRELKYAIYTMLRQMMEESATNRQEQQTHVQQSQSGHQQPPRSFQRDLSEVVEVERK</sequence>
<dbReference type="GO" id="GO:0005184">
    <property type="term" value="F:neuropeptide hormone activity"/>
    <property type="evidence" value="ECO:0007669"/>
    <property type="project" value="InterPro"/>
</dbReference>
<dbReference type="AlphaFoldDB" id="A0AAG5CRH4"/>
<feature type="compositionally biased region" description="Basic and acidic residues" evidence="1">
    <location>
        <begin position="159"/>
        <end position="172"/>
    </location>
</feature>
<keyword evidence="4" id="KW-1185">Reference proteome</keyword>
<feature type="signal peptide" evidence="2">
    <location>
        <begin position="1"/>
        <end position="32"/>
    </location>
</feature>
<feature type="compositionally biased region" description="Low complexity" evidence="1">
    <location>
        <begin position="139"/>
        <end position="154"/>
    </location>
</feature>
<proteinExistence type="predicted"/>
<evidence type="ECO:0000313" key="4">
    <source>
        <dbReference type="Proteomes" id="UP000075880"/>
    </source>
</evidence>
<feature type="region of interest" description="Disordered" evidence="1">
    <location>
        <begin position="133"/>
        <end position="172"/>
    </location>
</feature>
<dbReference type="InterPro" id="IPR037729">
    <property type="entry name" value="CCHa1/2"/>
</dbReference>
<dbReference type="PANTHER" id="PTHR35980">
    <property type="entry name" value="NEUROPEPTIDE CCHAMIDE-1-RELATED"/>
    <property type="match status" value="1"/>
</dbReference>
<organism evidence="3 4">
    <name type="scientific">Anopheles atroparvus</name>
    <name type="common">European mosquito</name>
    <dbReference type="NCBI Taxonomy" id="41427"/>
    <lineage>
        <taxon>Eukaryota</taxon>
        <taxon>Metazoa</taxon>
        <taxon>Ecdysozoa</taxon>
        <taxon>Arthropoda</taxon>
        <taxon>Hexapoda</taxon>
        <taxon>Insecta</taxon>
        <taxon>Pterygota</taxon>
        <taxon>Neoptera</taxon>
        <taxon>Endopterygota</taxon>
        <taxon>Diptera</taxon>
        <taxon>Nematocera</taxon>
        <taxon>Culicoidea</taxon>
        <taxon>Culicidae</taxon>
        <taxon>Anophelinae</taxon>
        <taxon>Anopheles</taxon>
    </lineage>
</organism>
<dbReference type="PANTHER" id="PTHR35980:SF1">
    <property type="entry name" value="NEUROPEPTIDE CCHAMIDE-1-RELATED"/>
    <property type="match status" value="1"/>
</dbReference>
<evidence type="ECO:0000256" key="2">
    <source>
        <dbReference type="SAM" id="SignalP"/>
    </source>
</evidence>
<evidence type="ECO:0000313" key="3">
    <source>
        <dbReference type="EnsemblMetazoa" id="ENSAATROPP001129"/>
    </source>
</evidence>
<evidence type="ECO:0000256" key="1">
    <source>
        <dbReference type="SAM" id="MobiDB-lite"/>
    </source>
</evidence>
<feature type="chain" id="PRO_5042518910" evidence="2">
    <location>
        <begin position="33"/>
        <end position="172"/>
    </location>
</feature>